<evidence type="ECO:0000313" key="2">
    <source>
        <dbReference type="EMBL" id="KRX04192.1"/>
    </source>
</evidence>
<evidence type="ECO:0000256" key="1">
    <source>
        <dbReference type="RuleBase" id="RU004374"/>
    </source>
</evidence>
<dbReference type="GO" id="GO:0000340">
    <property type="term" value="F:RNA 7-methylguanosine cap binding"/>
    <property type="evidence" value="ECO:0007669"/>
    <property type="project" value="TreeGrafter"/>
</dbReference>
<dbReference type="InterPro" id="IPR001040">
    <property type="entry name" value="TIF_eIF_4E"/>
</dbReference>
<dbReference type="GO" id="GO:0003743">
    <property type="term" value="F:translation initiation factor activity"/>
    <property type="evidence" value="ECO:0007669"/>
    <property type="project" value="UniProtKB-KW"/>
</dbReference>
<reference evidence="2 3" key="1">
    <citation type="journal article" date="2015" name="Sci. Rep.">
        <title>Genome of the facultative scuticociliatosis pathogen Pseudocohnilembus persalinus provides insight into its virulence through horizontal gene transfer.</title>
        <authorList>
            <person name="Xiong J."/>
            <person name="Wang G."/>
            <person name="Cheng J."/>
            <person name="Tian M."/>
            <person name="Pan X."/>
            <person name="Warren A."/>
            <person name="Jiang C."/>
            <person name="Yuan D."/>
            <person name="Miao W."/>
        </authorList>
    </citation>
    <scope>NUCLEOTIDE SEQUENCE [LARGE SCALE GENOMIC DNA]</scope>
    <source>
        <strain evidence="2">36N120E</strain>
    </source>
</reference>
<dbReference type="SUPFAM" id="SSF55418">
    <property type="entry name" value="eIF4e-like"/>
    <property type="match status" value="1"/>
</dbReference>
<sequence>MQDQQQLRDALASFNFSDENESQQDTNTQQNISEDKLDRKYTFYLILTQSWTTIKVGEFDTVQQFWRIYQYFQQLDQWDFNAKFALFAEDITPEWEHKSNLASTKIRVDKKAYQLAAGNLILGFIGGQCVLQNHFNGLIFGNKQNGPIIEIWVDYCDNKDLDLKMNSWIIQTLKAKPQNTIKFIPFKNKQEADTKK</sequence>
<dbReference type="Proteomes" id="UP000054937">
    <property type="component" value="Unassembled WGS sequence"/>
</dbReference>
<organism evidence="2 3">
    <name type="scientific">Pseudocohnilembus persalinus</name>
    <name type="common">Ciliate</name>
    <dbReference type="NCBI Taxonomy" id="266149"/>
    <lineage>
        <taxon>Eukaryota</taxon>
        <taxon>Sar</taxon>
        <taxon>Alveolata</taxon>
        <taxon>Ciliophora</taxon>
        <taxon>Intramacronucleata</taxon>
        <taxon>Oligohymenophorea</taxon>
        <taxon>Scuticociliatia</taxon>
        <taxon>Philasterida</taxon>
        <taxon>Pseudocohnilembidae</taxon>
        <taxon>Pseudocohnilembus</taxon>
    </lineage>
</organism>
<accession>A0A0V0QQA4</accession>
<dbReference type="Pfam" id="PF01652">
    <property type="entry name" value="IF4E"/>
    <property type="match status" value="1"/>
</dbReference>
<protein>
    <submittedName>
        <fullName evidence="2">Translation Initiation factor eIF-4e-like domain</fullName>
    </submittedName>
</protein>
<dbReference type="InterPro" id="IPR023398">
    <property type="entry name" value="TIF_eIF4e-like"/>
</dbReference>
<keyword evidence="1 2" id="KW-0396">Initiation factor</keyword>
<gene>
    <name evidence="2" type="ORF">PPERSA_11316</name>
</gene>
<dbReference type="OrthoDB" id="590761at2759"/>
<dbReference type="Gene3D" id="3.30.760.10">
    <property type="entry name" value="RNA Cap, Translation Initiation Factor Eif4e"/>
    <property type="match status" value="1"/>
</dbReference>
<keyword evidence="1" id="KW-0694">RNA-binding</keyword>
<dbReference type="InParanoid" id="A0A0V0QQA4"/>
<comment type="caution">
    <text evidence="2">The sequence shown here is derived from an EMBL/GenBank/DDBJ whole genome shotgun (WGS) entry which is preliminary data.</text>
</comment>
<proteinExistence type="inferred from homology"/>
<comment type="similarity">
    <text evidence="1">Belongs to the eukaryotic initiation factor 4E family.</text>
</comment>
<dbReference type="GO" id="GO:0016281">
    <property type="term" value="C:eukaryotic translation initiation factor 4F complex"/>
    <property type="evidence" value="ECO:0007669"/>
    <property type="project" value="TreeGrafter"/>
</dbReference>
<dbReference type="EMBL" id="LDAU01000120">
    <property type="protein sequence ID" value="KRX04192.1"/>
    <property type="molecule type" value="Genomic_DNA"/>
</dbReference>
<dbReference type="PANTHER" id="PTHR11960">
    <property type="entry name" value="EUKARYOTIC TRANSLATION INITIATION FACTOR 4E RELATED"/>
    <property type="match status" value="1"/>
</dbReference>
<dbReference type="AlphaFoldDB" id="A0A0V0QQA4"/>
<dbReference type="PANTHER" id="PTHR11960:SF18">
    <property type="entry name" value="EUKARYOTIC TRANSLATION INITIATION FACTOR 4E HOMOLOGOUS PROTEIN, ISOFORM B"/>
    <property type="match status" value="1"/>
</dbReference>
<name>A0A0V0QQA4_PSEPJ</name>
<keyword evidence="3" id="KW-1185">Reference proteome</keyword>
<evidence type="ECO:0000313" key="3">
    <source>
        <dbReference type="Proteomes" id="UP000054937"/>
    </source>
</evidence>
<keyword evidence="1" id="KW-0648">Protein biosynthesis</keyword>